<reference evidence="1 2" key="1">
    <citation type="submission" date="2024-05" db="EMBL/GenBank/DDBJ databases">
        <authorList>
            <person name="Liu Q."/>
            <person name="Xin Y.-H."/>
        </authorList>
    </citation>
    <scope>NUCLEOTIDE SEQUENCE [LARGE SCALE GENOMIC DNA]</scope>
    <source>
        <strain evidence="1 2">CGMCC 1.15349</strain>
    </source>
</reference>
<dbReference type="EMBL" id="JBDIMF010000009">
    <property type="protein sequence ID" value="MEN2787987.1"/>
    <property type="molecule type" value="Genomic_DNA"/>
</dbReference>
<keyword evidence="2" id="KW-1185">Reference proteome</keyword>
<name>A0ABU9XWQ6_9SPHN</name>
<dbReference type="Proteomes" id="UP001404104">
    <property type="component" value="Unassembled WGS sequence"/>
</dbReference>
<dbReference type="InterPro" id="IPR006311">
    <property type="entry name" value="TAT_signal"/>
</dbReference>
<organism evidence="1 2">
    <name type="scientific">Sphingomonas qilianensis</name>
    <dbReference type="NCBI Taxonomy" id="1736690"/>
    <lineage>
        <taxon>Bacteria</taxon>
        <taxon>Pseudomonadati</taxon>
        <taxon>Pseudomonadota</taxon>
        <taxon>Alphaproteobacteria</taxon>
        <taxon>Sphingomonadales</taxon>
        <taxon>Sphingomonadaceae</taxon>
        <taxon>Sphingomonas</taxon>
    </lineage>
</organism>
<sequence length="171" mass="18426">MADTVHSRTTSRRTILLSALAAPALGVIGGGVAAAMPATRSDFDAALSAYHRARDADLHDLNHGTLKSAADLYDRQTAPLTAKYGATRNLARADDAVRWDGYFDEMRAAEQLHTETFSRPRWAEFEALIAVPAPTIGALLTKIKVAGDEVDGDDIVEFVRADLTRFAAQEG</sequence>
<evidence type="ECO:0000313" key="2">
    <source>
        <dbReference type="Proteomes" id="UP001404104"/>
    </source>
</evidence>
<dbReference type="PROSITE" id="PS51318">
    <property type="entry name" value="TAT"/>
    <property type="match status" value="1"/>
</dbReference>
<gene>
    <name evidence="1" type="ORF">ABC969_16360</name>
</gene>
<protein>
    <submittedName>
        <fullName evidence="1">Uncharacterized protein</fullName>
    </submittedName>
</protein>
<comment type="caution">
    <text evidence="1">The sequence shown here is derived from an EMBL/GenBank/DDBJ whole genome shotgun (WGS) entry which is preliminary data.</text>
</comment>
<evidence type="ECO:0000313" key="1">
    <source>
        <dbReference type="EMBL" id="MEN2787987.1"/>
    </source>
</evidence>
<dbReference type="RefSeq" id="WP_345866242.1">
    <property type="nucleotide sequence ID" value="NZ_JBDIMF010000009.1"/>
</dbReference>
<accession>A0ABU9XWQ6</accession>
<proteinExistence type="predicted"/>